<dbReference type="RefSeq" id="WP_368846488.1">
    <property type="nucleotide sequence ID" value="NZ_CP194411.1"/>
</dbReference>
<comment type="caution">
    <text evidence="8">The sequence shown here is derived from an EMBL/GenBank/DDBJ whole genome shotgun (WGS) entry which is preliminary data.</text>
</comment>
<dbReference type="SMART" id="SM00116">
    <property type="entry name" value="CBS"/>
    <property type="match status" value="2"/>
</dbReference>
<comment type="similarity">
    <text evidence="1 4">Belongs to the SIS family. GutQ/KpsF subfamily.</text>
</comment>
<keyword evidence="2" id="KW-0677">Repeat</keyword>
<dbReference type="PANTHER" id="PTHR42745:SF1">
    <property type="entry name" value="ARABINOSE 5-PHOSPHATE ISOMERASE KDSD"/>
    <property type="match status" value="1"/>
</dbReference>
<name>A0ABV3X3Z2_9FIRM</name>
<evidence type="ECO:0000256" key="2">
    <source>
        <dbReference type="ARBA" id="ARBA00022737"/>
    </source>
</evidence>
<dbReference type="NCBIfam" id="TIGR00393">
    <property type="entry name" value="kpsF"/>
    <property type="match status" value="1"/>
</dbReference>
<sequence>MKRDVIREKATETLTMEAAAVKKLTENIDEEFCRAVECILDCTARIIVTGMGKSGHVGRKIAATLASTGTPAFFMHPAEAFHGDLGMVTDRDVVLAISNSGEVQEVVKILPVIHRIGAPIIAMTGNRASQLAEYSDYVIDIGHEPEACPLGLAPTTSTTATLAMGDAIAVAVMSVRNFKKQDFALFHPGGALGRRLLLKVQDVMHTGEENPVVESTKTAKDALFVMTEKGLGAVSVVDGSGRFIGLLTDGIIRRALAKDYAFLDEPVHEIMFTEPLTIRADELATAALSVMEKHKPRPVTVLPVMDEKGAPAGMIHVTDLLKQGVV</sequence>
<reference evidence="8 9" key="1">
    <citation type="submission" date="2023-04" db="EMBL/GenBank/DDBJ databases">
        <title>Genome Sequence of Selenomonas sputigena ATCC 33150.</title>
        <authorList>
            <person name="Miller D.P."/>
            <person name="Anvari S."/>
            <person name="Polson S.W."/>
            <person name="Macdonald M."/>
            <person name="Mcdowell J.V."/>
        </authorList>
    </citation>
    <scope>NUCLEOTIDE SEQUENCE [LARGE SCALE GENOMIC DNA]</scope>
    <source>
        <strain evidence="8 9">ATCC 33150</strain>
    </source>
</reference>
<dbReference type="InterPro" id="IPR004800">
    <property type="entry name" value="KdsD/KpsF-type"/>
</dbReference>
<dbReference type="PANTHER" id="PTHR42745">
    <property type="match status" value="1"/>
</dbReference>
<evidence type="ECO:0000256" key="1">
    <source>
        <dbReference type="ARBA" id="ARBA00008165"/>
    </source>
</evidence>
<keyword evidence="3 5" id="KW-0129">CBS domain</keyword>
<dbReference type="Pfam" id="PF01380">
    <property type="entry name" value="SIS"/>
    <property type="match status" value="1"/>
</dbReference>
<dbReference type="PROSITE" id="PS51464">
    <property type="entry name" value="SIS"/>
    <property type="match status" value="1"/>
</dbReference>
<organism evidence="8 9">
    <name type="scientific">Selenomonas sputigena</name>
    <dbReference type="NCBI Taxonomy" id="69823"/>
    <lineage>
        <taxon>Bacteria</taxon>
        <taxon>Bacillati</taxon>
        <taxon>Bacillota</taxon>
        <taxon>Negativicutes</taxon>
        <taxon>Selenomonadales</taxon>
        <taxon>Selenomonadaceae</taxon>
        <taxon>Selenomonas</taxon>
    </lineage>
</organism>
<dbReference type="InterPro" id="IPR046342">
    <property type="entry name" value="CBS_dom_sf"/>
</dbReference>
<dbReference type="InterPro" id="IPR001347">
    <property type="entry name" value="SIS_dom"/>
</dbReference>
<dbReference type="Gene3D" id="3.40.50.10490">
    <property type="entry name" value="Glucose-6-phosphate isomerase like protein, domain 1"/>
    <property type="match status" value="1"/>
</dbReference>
<evidence type="ECO:0000256" key="3">
    <source>
        <dbReference type="ARBA" id="ARBA00023122"/>
    </source>
</evidence>
<dbReference type="InterPro" id="IPR000644">
    <property type="entry name" value="CBS_dom"/>
</dbReference>
<keyword evidence="9" id="KW-1185">Reference proteome</keyword>
<dbReference type="SUPFAM" id="SSF53697">
    <property type="entry name" value="SIS domain"/>
    <property type="match status" value="1"/>
</dbReference>
<dbReference type="CDD" id="cd05014">
    <property type="entry name" value="SIS_Kpsf"/>
    <property type="match status" value="1"/>
</dbReference>
<evidence type="ECO:0000313" key="8">
    <source>
        <dbReference type="EMBL" id="MEX5284764.1"/>
    </source>
</evidence>
<dbReference type="GO" id="GO:0016853">
    <property type="term" value="F:isomerase activity"/>
    <property type="evidence" value="ECO:0007669"/>
    <property type="project" value="UniProtKB-KW"/>
</dbReference>
<evidence type="ECO:0000259" key="7">
    <source>
        <dbReference type="PROSITE" id="PS51464"/>
    </source>
</evidence>
<protein>
    <submittedName>
        <fullName evidence="8">KpsF/GutQ family sugar-phosphate isomerase</fullName>
    </submittedName>
</protein>
<dbReference type="Pfam" id="PF00571">
    <property type="entry name" value="CBS"/>
    <property type="match status" value="2"/>
</dbReference>
<evidence type="ECO:0000256" key="5">
    <source>
        <dbReference type="PROSITE-ProRule" id="PRU00703"/>
    </source>
</evidence>
<dbReference type="EMBL" id="JARVLH010000002">
    <property type="protein sequence ID" value="MEX5284764.1"/>
    <property type="molecule type" value="Genomic_DNA"/>
</dbReference>
<keyword evidence="8" id="KW-0413">Isomerase</keyword>
<feature type="domain" description="SIS" evidence="7">
    <location>
        <begin position="35"/>
        <end position="178"/>
    </location>
</feature>
<dbReference type="CDD" id="cd04604">
    <property type="entry name" value="CBS_pair_SIS_assoc"/>
    <property type="match status" value="1"/>
</dbReference>
<evidence type="ECO:0000313" key="9">
    <source>
        <dbReference type="Proteomes" id="UP001559623"/>
    </source>
</evidence>
<evidence type="ECO:0000256" key="4">
    <source>
        <dbReference type="PIRNR" id="PIRNR004692"/>
    </source>
</evidence>
<dbReference type="Proteomes" id="UP001559623">
    <property type="component" value="Unassembled WGS sequence"/>
</dbReference>
<feature type="domain" description="CBS" evidence="6">
    <location>
        <begin position="204"/>
        <end position="265"/>
    </location>
</feature>
<proteinExistence type="inferred from homology"/>
<evidence type="ECO:0000259" key="6">
    <source>
        <dbReference type="PROSITE" id="PS51371"/>
    </source>
</evidence>
<feature type="domain" description="CBS" evidence="6">
    <location>
        <begin position="271"/>
        <end position="326"/>
    </location>
</feature>
<gene>
    <name evidence="8" type="ORF">QCO44_03785</name>
</gene>
<dbReference type="InterPro" id="IPR035474">
    <property type="entry name" value="SIS_Kpsf"/>
</dbReference>
<dbReference type="PROSITE" id="PS51371">
    <property type="entry name" value="CBS"/>
    <property type="match status" value="2"/>
</dbReference>
<dbReference type="InterPro" id="IPR046348">
    <property type="entry name" value="SIS_dom_sf"/>
</dbReference>
<dbReference type="Gene3D" id="3.10.580.10">
    <property type="entry name" value="CBS-domain"/>
    <property type="match status" value="1"/>
</dbReference>
<accession>A0ABV3X3Z2</accession>
<dbReference type="InterPro" id="IPR050986">
    <property type="entry name" value="GutQ/KpsF_isomerases"/>
</dbReference>
<dbReference type="PIRSF" id="PIRSF004692">
    <property type="entry name" value="KdsD_KpsF"/>
    <property type="match status" value="1"/>
</dbReference>